<sequence>MLDPAIVRDHLDEVEKGLAERGATNLKADLATIKELDTRRKAIIPNLEEARRERKELGARVALAKRAGESADDLLKKGRALSDGIHEQEKDLAAVEQEQQKLLLRLPNLPHKSVPRGANEKANQEINRWGEVTRFDFTPKAHWDLGPELGILDFERATQMSGARFAVLLGVGAKLNRAIINFMLAVHTKEHGYIEVAPPFLVNEEALIGTGNLPRFEADLFKMAGDSNLYLVPTAEVPLANLHREEILDGRRLPLSYVAYTPCFRSEAGSYGKDVRGLIRQHQFEKIELFKFTTPDQSYREHETLTRHAEIILEKLGLPYRRMVLSTGDMGFAAAKTYDLEVWLPGQETYREISSCSNTEAFQARRAGIKFRPGGVGKAEFAHTLNGSGLAVGRTLIAVLENGQQADGSVVVPEALRPFMDGQEVIEPAR</sequence>
<dbReference type="InterPro" id="IPR033729">
    <property type="entry name" value="SerRS_core"/>
</dbReference>
<evidence type="ECO:0000256" key="14">
    <source>
        <dbReference type="ARBA" id="ARBA00047929"/>
    </source>
</evidence>
<evidence type="ECO:0000256" key="16">
    <source>
        <dbReference type="SAM" id="Coils"/>
    </source>
</evidence>
<evidence type="ECO:0000256" key="2">
    <source>
        <dbReference type="ARBA" id="ARBA00005045"/>
    </source>
</evidence>
<evidence type="ECO:0000256" key="10">
    <source>
        <dbReference type="ARBA" id="ARBA00023146"/>
    </source>
</evidence>
<evidence type="ECO:0000256" key="5">
    <source>
        <dbReference type="ARBA" id="ARBA00022490"/>
    </source>
</evidence>
<keyword evidence="7" id="KW-0547">Nucleotide-binding</keyword>
<feature type="domain" description="Aminoacyl-transfer RNA synthetases class-II family profile" evidence="17">
    <location>
        <begin position="189"/>
        <end position="413"/>
    </location>
</feature>
<evidence type="ECO:0000256" key="12">
    <source>
        <dbReference type="ARBA" id="ARBA00033352"/>
    </source>
</evidence>
<dbReference type="Gene3D" id="3.30.930.10">
    <property type="entry name" value="Bira Bifunctional Protein, Domain 2"/>
    <property type="match status" value="1"/>
</dbReference>
<keyword evidence="6" id="KW-0436">Ligase</keyword>
<feature type="coiled-coil region" evidence="16">
    <location>
        <begin position="47"/>
        <end position="105"/>
    </location>
</feature>
<evidence type="ECO:0000256" key="9">
    <source>
        <dbReference type="ARBA" id="ARBA00022917"/>
    </source>
</evidence>
<reference evidence="18" key="1">
    <citation type="submission" date="2018-05" db="EMBL/GenBank/DDBJ databases">
        <authorList>
            <person name="Lanie J.A."/>
            <person name="Ng W.-L."/>
            <person name="Kazmierczak K.M."/>
            <person name="Andrzejewski T.M."/>
            <person name="Davidsen T.M."/>
            <person name="Wayne K.J."/>
            <person name="Tettelin H."/>
            <person name="Glass J.I."/>
            <person name="Rusch D."/>
            <person name="Podicherti R."/>
            <person name="Tsui H.-C.T."/>
            <person name="Winkler M.E."/>
        </authorList>
    </citation>
    <scope>NUCLEOTIDE SEQUENCE</scope>
</reference>
<protein>
    <recommendedName>
        <fullName evidence="13">Serine--tRNA ligase</fullName>
        <ecNumber evidence="4">6.1.1.11</ecNumber>
    </recommendedName>
    <alternativeName>
        <fullName evidence="11">Seryl-tRNA synthetase</fullName>
    </alternativeName>
    <alternativeName>
        <fullName evidence="12">Seryl-tRNA(Ser/Sec) synthetase</fullName>
    </alternativeName>
</protein>
<dbReference type="InterPro" id="IPR045864">
    <property type="entry name" value="aa-tRNA-synth_II/BPL/LPL"/>
</dbReference>
<organism evidence="18">
    <name type="scientific">marine metagenome</name>
    <dbReference type="NCBI Taxonomy" id="408172"/>
    <lineage>
        <taxon>unclassified sequences</taxon>
        <taxon>metagenomes</taxon>
        <taxon>ecological metagenomes</taxon>
    </lineage>
</organism>
<comment type="catalytic activity">
    <reaction evidence="15">
        <text>tRNA(Ser) + L-serine + ATP = L-seryl-tRNA(Ser) + AMP + diphosphate + H(+)</text>
        <dbReference type="Rhea" id="RHEA:12292"/>
        <dbReference type="Rhea" id="RHEA-COMP:9669"/>
        <dbReference type="Rhea" id="RHEA-COMP:9703"/>
        <dbReference type="ChEBI" id="CHEBI:15378"/>
        <dbReference type="ChEBI" id="CHEBI:30616"/>
        <dbReference type="ChEBI" id="CHEBI:33019"/>
        <dbReference type="ChEBI" id="CHEBI:33384"/>
        <dbReference type="ChEBI" id="CHEBI:78442"/>
        <dbReference type="ChEBI" id="CHEBI:78533"/>
        <dbReference type="ChEBI" id="CHEBI:456215"/>
        <dbReference type="EC" id="6.1.1.11"/>
    </reaction>
</comment>
<evidence type="ECO:0000256" key="4">
    <source>
        <dbReference type="ARBA" id="ARBA00012840"/>
    </source>
</evidence>
<keyword evidence="5" id="KW-0963">Cytoplasm</keyword>
<name>A0A381YY19_9ZZZZ</name>
<dbReference type="InterPro" id="IPR010978">
    <property type="entry name" value="tRNA-bd_arm"/>
</dbReference>
<dbReference type="InterPro" id="IPR002314">
    <property type="entry name" value="aa-tRNA-synt_IIb"/>
</dbReference>
<dbReference type="PRINTS" id="PR00981">
    <property type="entry name" value="TRNASYNTHSER"/>
</dbReference>
<dbReference type="GO" id="GO:0004828">
    <property type="term" value="F:serine-tRNA ligase activity"/>
    <property type="evidence" value="ECO:0007669"/>
    <property type="project" value="UniProtKB-EC"/>
</dbReference>
<keyword evidence="8" id="KW-0067">ATP-binding</keyword>
<dbReference type="InterPro" id="IPR042103">
    <property type="entry name" value="SerRS_1_N_sf"/>
</dbReference>
<evidence type="ECO:0000256" key="1">
    <source>
        <dbReference type="ARBA" id="ARBA00004496"/>
    </source>
</evidence>
<accession>A0A381YY19</accession>
<comment type="pathway">
    <text evidence="2">Aminoacyl-tRNA biosynthesis; selenocysteinyl-tRNA(Sec) biosynthesis; L-seryl-tRNA(Sec) from L-serine and tRNA(Sec): step 1/1.</text>
</comment>
<dbReference type="InterPro" id="IPR015866">
    <property type="entry name" value="Ser-tRNA-synth_1_N"/>
</dbReference>
<dbReference type="Gene3D" id="1.10.287.40">
    <property type="entry name" value="Serine-tRNA synthetase, tRNA binding domain"/>
    <property type="match status" value="1"/>
</dbReference>
<dbReference type="PROSITE" id="PS50862">
    <property type="entry name" value="AA_TRNA_LIGASE_II"/>
    <property type="match status" value="1"/>
</dbReference>
<evidence type="ECO:0000256" key="15">
    <source>
        <dbReference type="ARBA" id="ARBA00048823"/>
    </source>
</evidence>
<comment type="subcellular location">
    <subcellularLocation>
        <location evidence="1">Cytoplasm</location>
    </subcellularLocation>
</comment>
<dbReference type="GO" id="GO:0006434">
    <property type="term" value="P:seryl-tRNA aminoacylation"/>
    <property type="evidence" value="ECO:0007669"/>
    <property type="project" value="InterPro"/>
</dbReference>
<evidence type="ECO:0000256" key="6">
    <source>
        <dbReference type="ARBA" id="ARBA00022598"/>
    </source>
</evidence>
<evidence type="ECO:0000256" key="8">
    <source>
        <dbReference type="ARBA" id="ARBA00022840"/>
    </source>
</evidence>
<evidence type="ECO:0000256" key="7">
    <source>
        <dbReference type="ARBA" id="ARBA00022741"/>
    </source>
</evidence>
<comment type="similarity">
    <text evidence="3">Belongs to the class-II aminoacyl-tRNA synthetase family. Type-1 seryl-tRNA synthetase subfamily.</text>
</comment>
<gene>
    <name evidence="18" type="ORF">METZ01_LOCUS134376</name>
</gene>
<dbReference type="Pfam" id="PF00587">
    <property type="entry name" value="tRNA-synt_2b"/>
    <property type="match status" value="1"/>
</dbReference>
<dbReference type="EMBL" id="UINC01019271">
    <property type="protein sequence ID" value="SVA81522.1"/>
    <property type="molecule type" value="Genomic_DNA"/>
</dbReference>
<dbReference type="SUPFAM" id="SSF55681">
    <property type="entry name" value="Class II aaRS and biotin synthetases"/>
    <property type="match status" value="1"/>
</dbReference>
<dbReference type="PANTHER" id="PTHR43697">
    <property type="entry name" value="SERYL-TRNA SYNTHETASE"/>
    <property type="match status" value="1"/>
</dbReference>
<dbReference type="GO" id="GO:0005737">
    <property type="term" value="C:cytoplasm"/>
    <property type="evidence" value="ECO:0007669"/>
    <property type="project" value="UniProtKB-SubCell"/>
</dbReference>
<evidence type="ECO:0000256" key="13">
    <source>
        <dbReference type="ARBA" id="ARBA00039158"/>
    </source>
</evidence>
<evidence type="ECO:0000259" key="17">
    <source>
        <dbReference type="PROSITE" id="PS50862"/>
    </source>
</evidence>
<dbReference type="EC" id="6.1.1.11" evidence="4"/>
<keyword evidence="16" id="KW-0175">Coiled coil</keyword>
<evidence type="ECO:0000313" key="18">
    <source>
        <dbReference type="EMBL" id="SVA81522.1"/>
    </source>
</evidence>
<keyword evidence="10" id="KW-0030">Aminoacyl-tRNA synthetase</keyword>
<dbReference type="Pfam" id="PF02403">
    <property type="entry name" value="Seryl_tRNA_N"/>
    <property type="match status" value="1"/>
</dbReference>
<dbReference type="HAMAP" id="MF_00176">
    <property type="entry name" value="Ser_tRNA_synth_type1"/>
    <property type="match status" value="1"/>
</dbReference>
<keyword evidence="9" id="KW-0648">Protein biosynthesis</keyword>
<proteinExistence type="inferred from homology"/>
<dbReference type="InterPro" id="IPR006195">
    <property type="entry name" value="aa-tRNA-synth_II"/>
</dbReference>
<evidence type="ECO:0000256" key="11">
    <source>
        <dbReference type="ARBA" id="ARBA00031113"/>
    </source>
</evidence>
<dbReference type="AlphaFoldDB" id="A0A381YY19"/>
<dbReference type="PIRSF" id="PIRSF001529">
    <property type="entry name" value="Ser-tRNA-synth_IIa"/>
    <property type="match status" value="1"/>
</dbReference>
<evidence type="ECO:0000256" key="3">
    <source>
        <dbReference type="ARBA" id="ARBA00010728"/>
    </source>
</evidence>
<dbReference type="SUPFAM" id="SSF46589">
    <property type="entry name" value="tRNA-binding arm"/>
    <property type="match status" value="1"/>
</dbReference>
<comment type="catalytic activity">
    <reaction evidence="14">
        <text>tRNA(Sec) + L-serine + ATP = L-seryl-tRNA(Sec) + AMP + diphosphate + H(+)</text>
        <dbReference type="Rhea" id="RHEA:42580"/>
        <dbReference type="Rhea" id="RHEA-COMP:9742"/>
        <dbReference type="Rhea" id="RHEA-COMP:10128"/>
        <dbReference type="ChEBI" id="CHEBI:15378"/>
        <dbReference type="ChEBI" id="CHEBI:30616"/>
        <dbReference type="ChEBI" id="CHEBI:33019"/>
        <dbReference type="ChEBI" id="CHEBI:33384"/>
        <dbReference type="ChEBI" id="CHEBI:78442"/>
        <dbReference type="ChEBI" id="CHEBI:78533"/>
        <dbReference type="ChEBI" id="CHEBI:456215"/>
        <dbReference type="EC" id="6.1.1.11"/>
    </reaction>
</comment>
<dbReference type="InterPro" id="IPR002317">
    <property type="entry name" value="Ser-tRNA-ligase_type_1"/>
</dbReference>
<dbReference type="CDD" id="cd00770">
    <property type="entry name" value="SerRS_core"/>
    <property type="match status" value="1"/>
</dbReference>
<dbReference type="NCBIfam" id="TIGR00414">
    <property type="entry name" value="serS"/>
    <property type="match status" value="1"/>
</dbReference>
<dbReference type="PANTHER" id="PTHR43697:SF1">
    <property type="entry name" value="SERINE--TRNA LIGASE"/>
    <property type="match status" value="1"/>
</dbReference>
<dbReference type="GO" id="GO:0005524">
    <property type="term" value="F:ATP binding"/>
    <property type="evidence" value="ECO:0007669"/>
    <property type="project" value="UniProtKB-KW"/>
</dbReference>